<organism evidence="2 3">
    <name type="scientific">Psychrobacter frigidicola</name>
    <dbReference type="NCBI Taxonomy" id="45611"/>
    <lineage>
        <taxon>Bacteria</taxon>
        <taxon>Pseudomonadati</taxon>
        <taxon>Pseudomonadota</taxon>
        <taxon>Gammaproteobacteria</taxon>
        <taxon>Moraxellales</taxon>
        <taxon>Moraxellaceae</taxon>
        <taxon>Psychrobacter</taxon>
    </lineage>
</organism>
<sequence>MSKPNSQQNNSKNNNSNLTAQSDKKNILIAGGGISGLTAAFELSEDPSLDITIVESGASCGGKMIGYFNTDKQRFEEHSIRALSSTYFSLFNIFDRAGLLHMLTPVDDYQFYQSGDGSFNYGNKDDVNKDDARAEKGKRVAIDRRAAIDLQTIESMIDTFDLNKKDMLQLVQRIVHHVNASDEERAEMAFKKVGDLIGIEDFDTRTKQFITNWFGILTGARMHSKAVDIMDSFVLMFLPMTEAPILPAGATSKSYCFNRPTSEVLETLVAILKSRGVTIITQARVLNMHRQDNGKLSVDISRTNISCTNDNESNADEYDNLQQHFDAAVMALPHEVLWKIGLLPQVKKPFNDEWSFGTQYPLTQMPDAFKPFLGKSYNLCFDAPWNIVFQIQHRGGFWQDVEFPDSFDYNLSATCSSPFNKGALFGKRFMECTPSEAKEEILYQLGITDNKQRQAIAKGGIIDPINLRYVDDWQAYADIETAEMGIVQDNGKRWVNLAQIYVRNADDALIDTQTHWDNVVVAGEIVSVAGRWKIPTMEQAATSGKQAAQALFTYLGSEKQVSLETATLLHEGRYKYLDPLVMTLNKAANIL</sequence>
<evidence type="ECO:0000259" key="1">
    <source>
        <dbReference type="Pfam" id="PF01593"/>
    </source>
</evidence>
<reference evidence="2 3" key="1">
    <citation type="submission" date="2019-08" db="EMBL/GenBank/DDBJ databases">
        <title>Genome sequence of Psychrobacter frigidicola ACAM304 (type strain).</title>
        <authorList>
            <person name="Bowman J.P."/>
        </authorList>
    </citation>
    <scope>NUCLEOTIDE SEQUENCE [LARGE SCALE GENOMIC DNA]</scope>
    <source>
        <strain evidence="2 3">ACAM 304</strain>
    </source>
</reference>
<dbReference type="InterPro" id="IPR002937">
    <property type="entry name" value="Amino_oxidase"/>
</dbReference>
<dbReference type="OrthoDB" id="9773478at2"/>
<dbReference type="GO" id="GO:0016491">
    <property type="term" value="F:oxidoreductase activity"/>
    <property type="evidence" value="ECO:0007669"/>
    <property type="project" value="InterPro"/>
</dbReference>
<protein>
    <recommendedName>
        <fullName evidence="1">Amine oxidase domain-containing protein</fullName>
    </recommendedName>
</protein>
<dbReference type="SUPFAM" id="SSF51905">
    <property type="entry name" value="FAD/NAD(P)-binding domain"/>
    <property type="match status" value="1"/>
</dbReference>
<dbReference type="InterPro" id="IPR036188">
    <property type="entry name" value="FAD/NAD-bd_sf"/>
</dbReference>
<dbReference type="PANTHER" id="PTHR42923">
    <property type="entry name" value="PROTOPORPHYRINOGEN OXIDASE"/>
    <property type="match status" value="1"/>
</dbReference>
<dbReference type="EMBL" id="VORZ01000001">
    <property type="protein sequence ID" value="TXD98276.1"/>
    <property type="molecule type" value="Genomic_DNA"/>
</dbReference>
<dbReference type="AlphaFoldDB" id="A0A5C7A9C3"/>
<comment type="caution">
    <text evidence="2">The sequence shown here is derived from an EMBL/GenBank/DDBJ whole genome shotgun (WGS) entry which is preliminary data.</text>
</comment>
<gene>
    <name evidence="2" type="ORF">ES754_04935</name>
</gene>
<dbReference type="PANTHER" id="PTHR42923:SF3">
    <property type="entry name" value="PROTOPORPHYRINOGEN OXIDASE"/>
    <property type="match status" value="1"/>
</dbReference>
<accession>A0A5C7A9C3</accession>
<keyword evidence="3" id="KW-1185">Reference proteome</keyword>
<dbReference type="RefSeq" id="WP_147222581.1">
    <property type="nucleotide sequence ID" value="NZ_CAJGYY010000001.1"/>
</dbReference>
<dbReference type="Gene3D" id="3.50.50.60">
    <property type="entry name" value="FAD/NAD(P)-binding domain"/>
    <property type="match status" value="1"/>
</dbReference>
<evidence type="ECO:0000313" key="2">
    <source>
        <dbReference type="EMBL" id="TXD98276.1"/>
    </source>
</evidence>
<dbReference type="InterPro" id="IPR050464">
    <property type="entry name" value="Zeta_carotene_desat/Oxidored"/>
</dbReference>
<name>A0A5C7A9C3_9GAMM</name>
<proteinExistence type="predicted"/>
<dbReference type="Proteomes" id="UP000321903">
    <property type="component" value="Unassembled WGS sequence"/>
</dbReference>
<dbReference type="Pfam" id="PF01593">
    <property type="entry name" value="Amino_oxidase"/>
    <property type="match status" value="1"/>
</dbReference>
<evidence type="ECO:0000313" key="3">
    <source>
        <dbReference type="Proteomes" id="UP000321903"/>
    </source>
</evidence>
<feature type="domain" description="Amine oxidase" evidence="1">
    <location>
        <begin position="34"/>
        <end position="346"/>
    </location>
</feature>